<reference evidence="2" key="2">
    <citation type="submission" date="2022-06" db="UniProtKB">
        <authorList>
            <consortium name="EnsemblMetazoa"/>
        </authorList>
    </citation>
    <scope>IDENTIFICATION</scope>
    <source>
        <strain evidence="2">DF5081</strain>
    </source>
</reference>
<feature type="region of interest" description="Disordered" evidence="1">
    <location>
        <begin position="66"/>
        <end position="119"/>
    </location>
</feature>
<name>A0A8R1EQ72_CAEJA</name>
<evidence type="ECO:0000313" key="2">
    <source>
        <dbReference type="EnsemblMetazoa" id="CJA41221.1"/>
    </source>
</evidence>
<proteinExistence type="predicted"/>
<feature type="region of interest" description="Disordered" evidence="1">
    <location>
        <begin position="185"/>
        <end position="209"/>
    </location>
</feature>
<reference evidence="3" key="1">
    <citation type="submission" date="2010-08" db="EMBL/GenBank/DDBJ databases">
        <authorList>
            <consortium name="Caenorhabditis japonica Sequencing Consortium"/>
            <person name="Wilson R.K."/>
        </authorList>
    </citation>
    <scope>NUCLEOTIDE SEQUENCE [LARGE SCALE GENOMIC DNA]</scope>
    <source>
        <strain evidence="3">DF5081</strain>
    </source>
</reference>
<feature type="compositionally biased region" description="Polar residues" evidence="1">
    <location>
        <begin position="72"/>
        <end position="91"/>
    </location>
</feature>
<sequence length="235" mass="27139">MSSSPPQFAETFCLSVPDQHTQSNDFQQASRTVLVDRSPRRFPNTGPESFECDHWLTRTPFRHYATKRTSARKPTSSTTSIRKHQSWPQETNIHKNSRRTTHLSSSPAHAEQSTPERERQLSNRLINYTYACSKCFASFHIAEAPWSNLAHYINFMSRYQRAVEKATFPSLTTDTPFHFERIRVDPEEKGGGPASPFVHHRRPRSRAPHVVSRLHADRALSPGGLLDHFDRRNYR</sequence>
<evidence type="ECO:0000313" key="3">
    <source>
        <dbReference type="Proteomes" id="UP000005237"/>
    </source>
</evidence>
<evidence type="ECO:0000256" key="1">
    <source>
        <dbReference type="SAM" id="MobiDB-lite"/>
    </source>
</evidence>
<organism evidence="2 3">
    <name type="scientific">Caenorhabditis japonica</name>
    <dbReference type="NCBI Taxonomy" id="281687"/>
    <lineage>
        <taxon>Eukaryota</taxon>
        <taxon>Metazoa</taxon>
        <taxon>Ecdysozoa</taxon>
        <taxon>Nematoda</taxon>
        <taxon>Chromadorea</taxon>
        <taxon>Rhabditida</taxon>
        <taxon>Rhabditina</taxon>
        <taxon>Rhabditomorpha</taxon>
        <taxon>Rhabditoidea</taxon>
        <taxon>Rhabditidae</taxon>
        <taxon>Peloderinae</taxon>
        <taxon>Caenorhabditis</taxon>
    </lineage>
</organism>
<feature type="compositionally biased region" description="Polar residues" evidence="1">
    <location>
        <begin position="102"/>
        <end position="113"/>
    </location>
</feature>
<dbReference type="Proteomes" id="UP000005237">
    <property type="component" value="Unassembled WGS sequence"/>
</dbReference>
<keyword evidence="3" id="KW-1185">Reference proteome</keyword>
<dbReference type="AlphaFoldDB" id="A0A8R1EQ72"/>
<feature type="compositionally biased region" description="Basic residues" evidence="1">
    <location>
        <begin position="198"/>
        <end position="207"/>
    </location>
</feature>
<protein>
    <submittedName>
        <fullName evidence="2">Uncharacterized protein</fullName>
    </submittedName>
</protein>
<dbReference type="EnsemblMetazoa" id="CJA41221.1">
    <property type="protein sequence ID" value="CJA41221.1"/>
    <property type="gene ID" value="WBGene00217069"/>
</dbReference>
<accession>A0A8R1EQ72</accession>